<keyword evidence="2" id="KW-0812">Transmembrane</keyword>
<name>Q9HHE7_HALSA</name>
<geneLocation type="plasmid" evidence="4 5">
    <name>pNRC200</name>
</geneLocation>
<dbReference type="Pfam" id="PF07790">
    <property type="entry name" value="Pilin_N"/>
    <property type="match status" value="1"/>
</dbReference>
<evidence type="ECO:0000313" key="5">
    <source>
        <dbReference type="Proteomes" id="UP000000554"/>
    </source>
</evidence>
<dbReference type="HOGENOM" id="CLU_116126_3_2_2"/>
<feature type="transmembrane region" description="Helical" evidence="2">
    <location>
        <begin position="38"/>
        <end position="62"/>
    </location>
</feature>
<keyword evidence="2" id="KW-1133">Transmembrane helix</keyword>
<dbReference type="AlphaFoldDB" id="Q9HHE7"/>
<dbReference type="GeneID" id="5955074"/>
<dbReference type="InterPro" id="IPR013373">
    <property type="entry name" value="Flagellin/pilin_N_arc"/>
</dbReference>
<keyword evidence="4" id="KW-0614">Plasmid</keyword>
<dbReference type="KEGG" id="hal:VNG_6441H"/>
<sequence length="182" mass="18918">MSLFMGCHGIPLGCAHTKNMKKVTLEIPDRDERGVSPVIGVILMVAITVILAAVIASFVLGFGGSVNETVQAGADVSENGDGTATVTWISEGTASELEVSVEGVDGNVTLDQVGDSATIQYNSDTDSDNKIDDDDNTITATDDGDGNDPGEVTLQVTVTGIGSEDTRTVIAQEEVTLENQNN</sequence>
<dbReference type="InParanoid" id="Q9HHE7"/>
<dbReference type="InterPro" id="IPR012859">
    <property type="entry name" value="Pilin_N_archaeal"/>
</dbReference>
<keyword evidence="5" id="KW-1185">Reference proteome</keyword>
<protein>
    <submittedName>
        <fullName evidence="4">Vng6441h</fullName>
    </submittedName>
</protein>
<feature type="domain" description="Archaeal Type IV pilin N-terminal" evidence="3">
    <location>
        <begin position="33"/>
        <end position="110"/>
    </location>
</feature>
<accession>Q9HHE7</accession>
<dbReference type="Proteomes" id="UP000000554">
    <property type="component" value="Plasmid pNRC200"/>
</dbReference>
<dbReference type="EMBL" id="AE004438">
    <property type="protein sequence ID" value="AAG21036.1"/>
    <property type="molecule type" value="Genomic_DNA"/>
</dbReference>
<evidence type="ECO:0000313" key="4">
    <source>
        <dbReference type="EMBL" id="AAG21036.1"/>
    </source>
</evidence>
<feature type="region of interest" description="Disordered" evidence="1">
    <location>
        <begin position="119"/>
        <end position="151"/>
    </location>
</feature>
<gene>
    <name evidence="4" type="ordered locus">VNG_6441H</name>
</gene>
<reference evidence="4 5" key="1">
    <citation type="journal article" date="2000" name="Proc. Natl. Acad. Sci. U.S.A.">
        <title>Genome sequence of Halobacterium species NRC-1.</title>
        <authorList>
            <person name="Ng W.V."/>
            <person name="Kennedy S.P."/>
            <person name="Mahairas G.G."/>
            <person name="Berquist B."/>
            <person name="Pan M."/>
            <person name="Shukla H.D."/>
            <person name="Lasky S.R."/>
            <person name="Baliga N.S."/>
            <person name="Thorsson V."/>
            <person name="Sbrogna J."/>
            <person name="Swartzell S."/>
            <person name="Weir D."/>
            <person name="Hall J."/>
            <person name="Dahl T.A."/>
            <person name="Welti R."/>
            <person name="Goo Y.A."/>
            <person name="Leithauser B."/>
            <person name="Keller K."/>
            <person name="Cruz R."/>
            <person name="Danson M.J."/>
            <person name="Hough D.W."/>
            <person name="Maddocks D.G."/>
            <person name="Jablonski P.E."/>
            <person name="Krebs M.P."/>
            <person name="Angevine C.M."/>
            <person name="Dale H."/>
            <person name="Isenbarger T.A."/>
            <person name="Peck R.F."/>
            <person name="Pohlschroder M."/>
            <person name="Spudich J.L."/>
            <person name="Jung K.W."/>
            <person name="Alam M."/>
            <person name="Freitas T."/>
            <person name="Hou S."/>
            <person name="Daniels C.J."/>
            <person name="Dennis P.P."/>
            <person name="Omer A.D."/>
            <person name="Ebhardt H."/>
            <person name="Lowe T.M."/>
            <person name="Liang P."/>
            <person name="Riley M."/>
            <person name="Hood L."/>
            <person name="DasSarma S."/>
        </authorList>
    </citation>
    <scope>NUCLEOTIDE SEQUENCE [LARGE SCALE GENOMIC DNA]</scope>
    <source>
        <strain evidence="5">ATCC 700922 / JCM 11081 / NRC-1</strain>
        <plasmid evidence="5">Plasmid pNRC200</plasmid>
    </source>
</reference>
<proteinExistence type="predicted"/>
<dbReference type="PANTHER" id="PTHR38138">
    <property type="entry name" value="VNG6441H"/>
    <property type="match status" value="1"/>
</dbReference>
<evidence type="ECO:0000256" key="1">
    <source>
        <dbReference type="SAM" id="MobiDB-lite"/>
    </source>
</evidence>
<evidence type="ECO:0000256" key="2">
    <source>
        <dbReference type="SAM" id="Phobius"/>
    </source>
</evidence>
<dbReference type="PANTHER" id="PTHR38138:SF1">
    <property type="entry name" value="ARCHAEAL TYPE IV PILIN N-TERMINAL DOMAIN-CONTAINING PROTEIN"/>
    <property type="match status" value="1"/>
</dbReference>
<evidence type="ECO:0000259" key="3">
    <source>
        <dbReference type="Pfam" id="PF07790"/>
    </source>
</evidence>
<dbReference type="NCBIfam" id="TIGR02537">
    <property type="entry name" value="arch_flag_Nterm"/>
    <property type="match status" value="1"/>
</dbReference>
<keyword evidence="2" id="KW-0472">Membrane</keyword>
<feature type="compositionally biased region" description="Acidic residues" evidence="1">
    <location>
        <begin position="131"/>
        <end position="148"/>
    </location>
</feature>
<dbReference type="RefSeq" id="WP_010904243.1">
    <property type="nucleotide sequence ID" value="NC_002608.1"/>
</dbReference>
<organism evidence="4 5">
    <name type="scientific">Halobacterium salinarum (strain ATCC 700922 / JCM 11081 / NRC-1)</name>
    <name type="common">Halobacterium halobium</name>
    <dbReference type="NCBI Taxonomy" id="64091"/>
    <lineage>
        <taxon>Archaea</taxon>
        <taxon>Methanobacteriati</taxon>
        <taxon>Methanobacteriota</taxon>
        <taxon>Stenosarchaea group</taxon>
        <taxon>Halobacteria</taxon>
        <taxon>Halobacteriales</taxon>
        <taxon>Halobacteriaceae</taxon>
        <taxon>Halobacterium</taxon>
        <taxon>Halobacterium salinarum NRC-34001</taxon>
    </lineage>
</organism>